<keyword evidence="2" id="KW-1185">Reference proteome</keyword>
<accession>A0A9X2FS59</accession>
<dbReference type="AlphaFoldDB" id="A0A9X2FS59"/>
<gene>
    <name evidence="1" type="ORF">LB941_10905</name>
</gene>
<protein>
    <submittedName>
        <fullName evidence="1">Uncharacterized protein</fullName>
    </submittedName>
</protein>
<dbReference type="Proteomes" id="UP001139006">
    <property type="component" value="Unassembled WGS sequence"/>
</dbReference>
<organism evidence="1 2">
    <name type="scientific">Ligilactobacillus ubinensis</name>
    <dbReference type="NCBI Taxonomy" id="2876789"/>
    <lineage>
        <taxon>Bacteria</taxon>
        <taxon>Bacillati</taxon>
        <taxon>Bacillota</taxon>
        <taxon>Bacilli</taxon>
        <taxon>Lactobacillales</taxon>
        <taxon>Lactobacillaceae</taxon>
        <taxon>Ligilactobacillus</taxon>
    </lineage>
</organism>
<sequence length="107" mass="12670">MYYRYILQKNHETSGLFHPLDNWSVPKEGGLYKIVPAYFSSLNYHKDFSNNSESWFTEEGNTRYHTGITTLTAFYTNHGIRVQCVKKQNLVNIIRQESFQVWIENNT</sequence>
<dbReference type="RefSeq" id="WP_253361999.1">
    <property type="nucleotide sequence ID" value="NZ_JAIULA010000027.1"/>
</dbReference>
<evidence type="ECO:0000313" key="2">
    <source>
        <dbReference type="Proteomes" id="UP001139006"/>
    </source>
</evidence>
<dbReference type="EMBL" id="JAIULA010000027">
    <property type="protein sequence ID" value="MCP0887838.1"/>
    <property type="molecule type" value="Genomic_DNA"/>
</dbReference>
<proteinExistence type="predicted"/>
<comment type="caution">
    <text evidence="1">The sequence shown here is derived from an EMBL/GenBank/DDBJ whole genome shotgun (WGS) entry which is preliminary data.</text>
</comment>
<reference evidence="1 2" key="1">
    <citation type="journal article" date="2023" name="Int. J. Syst. Evol. Microbiol.">
        <title>Ligilactobacillus ubinensis sp. nov., a novel species isolated from the wild ferment of a durian fruit (Durio zibethinus).</title>
        <authorList>
            <person name="Heng Y.C."/>
            <person name="Menon N."/>
            <person name="Chen B."/>
            <person name="Loo B.Z.L."/>
            <person name="Wong G.W.J."/>
            <person name="Lim A.C.H."/>
            <person name="Silvaraju S."/>
            <person name="Kittelmann S."/>
        </authorList>
    </citation>
    <scope>NUCLEOTIDE SEQUENCE [LARGE SCALE GENOMIC DNA]</scope>
    <source>
        <strain evidence="1 2">WILCCON 0076</strain>
    </source>
</reference>
<name>A0A9X2FS59_9LACO</name>
<evidence type="ECO:0000313" key="1">
    <source>
        <dbReference type="EMBL" id="MCP0887838.1"/>
    </source>
</evidence>